<feature type="compositionally biased region" description="Polar residues" evidence="1">
    <location>
        <begin position="177"/>
        <end position="195"/>
    </location>
</feature>
<proteinExistence type="predicted"/>
<accession>A0A1B6KKW3</accession>
<sequence>PMPLELSRNFEQEPKPLFPVNKREELLDLELCDYKTMLDIFNASCRPNYVLVQEYVEPTFFYLVPKPKLPLYKPEEIDPELLSLIRYVERQLECIPSDGDKPVKMCPGLLQVIASIEEGLGLEPNWPVNIPDVLDRKPLGLCRKLEERKLPVYKRLYPETMTEVILSGKIDPRPETSKPQQSGNEPGKTKNSIKVIQQGEIGPRSETSKPEQNENEPGKTKSRIKVI</sequence>
<name>A0A1B6KKW3_9HEMI</name>
<organism evidence="2">
    <name type="scientific">Graphocephala atropunctata</name>
    <dbReference type="NCBI Taxonomy" id="36148"/>
    <lineage>
        <taxon>Eukaryota</taxon>
        <taxon>Metazoa</taxon>
        <taxon>Ecdysozoa</taxon>
        <taxon>Arthropoda</taxon>
        <taxon>Hexapoda</taxon>
        <taxon>Insecta</taxon>
        <taxon>Pterygota</taxon>
        <taxon>Neoptera</taxon>
        <taxon>Paraneoptera</taxon>
        <taxon>Hemiptera</taxon>
        <taxon>Auchenorrhyncha</taxon>
        <taxon>Membracoidea</taxon>
        <taxon>Cicadellidae</taxon>
        <taxon>Cicadellinae</taxon>
        <taxon>Cicadellini</taxon>
        <taxon>Graphocephala</taxon>
    </lineage>
</organism>
<feature type="region of interest" description="Disordered" evidence="1">
    <location>
        <begin position="167"/>
        <end position="227"/>
    </location>
</feature>
<protein>
    <submittedName>
        <fullName evidence="2">Uncharacterized protein</fullName>
    </submittedName>
</protein>
<dbReference type="EMBL" id="GEBQ01027897">
    <property type="protein sequence ID" value="JAT12080.1"/>
    <property type="molecule type" value="Transcribed_RNA"/>
</dbReference>
<feature type="non-terminal residue" evidence="2">
    <location>
        <position position="1"/>
    </location>
</feature>
<feature type="compositionally biased region" description="Basic and acidic residues" evidence="1">
    <location>
        <begin position="206"/>
        <end position="219"/>
    </location>
</feature>
<feature type="non-terminal residue" evidence="2">
    <location>
        <position position="227"/>
    </location>
</feature>
<evidence type="ECO:0000256" key="1">
    <source>
        <dbReference type="SAM" id="MobiDB-lite"/>
    </source>
</evidence>
<gene>
    <name evidence="2" type="ORF">g.26870</name>
</gene>
<evidence type="ECO:0000313" key="2">
    <source>
        <dbReference type="EMBL" id="JAT12080.1"/>
    </source>
</evidence>
<dbReference type="AlphaFoldDB" id="A0A1B6KKW3"/>
<reference evidence="2" key="1">
    <citation type="submission" date="2015-11" db="EMBL/GenBank/DDBJ databases">
        <title>De novo transcriptome assembly of four potential Pierce s Disease insect vectors from Arizona vineyards.</title>
        <authorList>
            <person name="Tassone E.E."/>
        </authorList>
    </citation>
    <scope>NUCLEOTIDE SEQUENCE</scope>
</reference>